<dbReference type="OrthoDB" id="5913609at2759"/>
<proteinExistence type="inferred from homology"/>
<evidence type="ECO:0000313" key="11">
    <source>
        <dbReference type="Proteomes" id="UP000291343"/>
    </source>
</evidence>
<dbReference type="EMBL" id="QKKF02001714">
    <property type="protein sequence ID" value="RZF48602.1"/>
    <property type="molecule type" value="Genomic_DNA"/>
</dbReference>
<evidence type="ECO:0000256" key="6">
    <source>
        <dbReference type="ARBA" id="ARBA00022989"/>
    </source>
</evidence>
<evidence type="ECO:0000256" key="1">
    <source>
        <dbReference type="ARBA" id="ARBA00004389"/>
    </source>
</evidence>
<comment type="subcellular location">
    <subcellularLocation>
        <location evidence="1">Endoplasmic reticulum membrane</location>
        <topology evidence="1">Single-pass membrane protein</topology>
    </subcellularLocation>
</comment>
<dbReference type="Proteomes" id="UP000291343">
    <property type="component" value="Unassembled WGS sequence"/>
</dbReference>
<evidence type="ECO:0000256" key="3">
    <source>
        <dbReference type="ARBA" id="ARBA00022692"/>
    </source>
</evidence>
<keyword evidence="7 9" id="KW-0472">Membrane</keyword>
<reference evidence="10 11" key="1">
    <citation type="journal article" date="2017" name="Gigascience">
        <title>Genome sequence of the small brown planthopper, Laodelphax striatellus.</title>
        <authorList>
            <person name="Zhu J."/>
            <person name="Jiang F."/>
            <person name="Wang X."/>
            <person name="Yang P."/>
            <person name="Bao Y."/>
            <person name="Zhao W."/>
            <person name="Wang W."/>
            <person name="Lu H."/>
            <person name="Wang Q."/>
            <person name="Cui N."/>
            <person name="Li J."/>
            <person name="Chen X."/>
            <person name="Luo L."/>
            <person name="Yu J."/>
            <person name="Kang L."/>
            <person name="Cui F."/>
        </authorList>
    </citation>
    <scope>NUCLEOTIDE SEQUENCE [LARGE SCALE GENOMIC DNA]</scope>
    <source>
        <strain evidence="10">Lst14</strain>
    </source>
</reference>
<gene>
    <name evidence="10" type="ORF">LSTR_LSTR009311</name>
</gene>
<evidence type="ECO:0000256" key="7">
    <source>
        <dbReference type="ARBA" id="ARBA00023136"/>
    </source>
</evidence>
<comment type="similarity">
    <text evidence="2">Belongs to the nicastrin family.</text>
</comment>
<keyword evidence="6 9" id="KW-1133">Transmembrane helix</keyword>
<protein>
    <submittedName>
        <fullName evidence="10">Uncharacterized protein</fullName>
    </submittedName>
</protein>
<keyword evidence="3 9" id="KW-0812">Transmembrane</keyword>
<accession>A0A482XRI5</accession>
<dbReference type="GO" id="GO:0009966">
    <property type="term" value="P:regulation of signal transduction"/>
    <property type="evidence" value="ECO:0007669"/>
    <property type="project" value="InterPro"/>
</dbReference>
<evidence type="ECO:0000256" key="8">
    <source>
        <dbReference type="ARBA" id="ARBA00023180"/>
    </source>
</evidence>
<dbReference type="PANTHER" id="PTHR31826">
    <property type="entry name" value="NICALIN"/>
    <property type="match status" value="1"/>
</dbReference>
<feature type="transmembrane region" description="Helical" evidence="9">
    <location>
        <begin position="93"/>
        <end position="114"/>
    </location>
</feature>
<keyword evidence="11" id="KW-1185">Reference proteome</keyword>
<organism evidence="10 11">
    <name type="scientific">Laodelphax striatellus</name>
    <name type="common">Small brown planthopper</name>
    <name type="synonym">Delphax striatella</name>
    <dbReference type="NCBI Taxonomy" id="195883"/>
    <lineage>
        <taxon>Eukaryota</taxon>
        <taxon>Metazoa</taxon>
        <taxon>Ecdysozoa</taxon>
        <taxon>Arthropoda</taxon>
        <taxon>Hexapoda</taxon>
        <taxon>Insecta</taxon>
        <taxon>Pterygota</taxon>
        <taxon>Neoptera</taxon>
        <taxon>Paraneoptera</taxon>
        <taxon>Hemiptera</taxon>
        <taxon>Auchenorrhyncha</taxon>
        <taxon>Fulgoroidea</taxon>
        <taxon>Delphacidae</taxon>
        <taxon>Criomorphinae</taxon>
        <taxon>Laodelphax</taxon>
    </lineage>
</organism>
<dbReference type="InParanoid" id="A0A482XRI5"/>
<dbReference type="GO" id="GO:0005789">
    <property type="term" value="C:endoplasmic reticulum membrane"/>
    <property type="evidence" value="ECO:0007669"/>
    <property type="project" value="UniProtKB-SubCell"/>
</dbReference>
<name>A0A482XRI5_LAOST</name>
<dbReference type="STRING" id="195883.A0A482XRI5"/>
<evidence type="ECO:0000256" key="4">
    <source>
        <dbReference type="ARBA" id="ARBA00022729"/>
    </source>
</evidence>
<evidence type="ECO:0000256" key="2">
    <source>
        <dbReference type="ARBA" id="ARBA00007717"/>
    </source>
</evidence>
<dbReference type="AlphaFoldDB" id="A0A482XRI5"/>
<evidence type="ECO:0000256" key="5">
    <source>
        <dbReference type="ARBA" id="ARBA00022824"/>
    </source>
</evidence>
<evidence type="ECO:0000256" key="9">
    <source>
        <dbReference type="SAM" id="Phobius"/>
    </source>
</evidence>
<sequence length="136" mass="15600">MLFYYLIGSECLFLQGVEEDSMRILLDFLASQPRAAQLLAEKNNALVSSLHDIMSRYLKDVKVTYQVADKRDPEFVFYDVTKSIVNVYSVKPAVFDLFLTFAIALYLGVVYLFVQNFPTLYSTMLYFASTTKSKVN</sequence>
<evidence type="ECO:0000313" key="10">
    <source>
        <dbReference type="EMBL" id="RZF48602.1"/>
    </source>
</evidence>
<dbReference type="InterPro" id="IPR016574">
    <property type="entry name" value="Nicalin"/>
</dbReference>
<keyword evidence="8" id="KW-0325">Glycoprotein</keyword>
<keyword evidence="5" id="KW-0256">Endoplasmic reticulum</keyword>
<keyword evidence="4" id="KW-0732">Signal</keyword>
<comment type="caution">
    <text evidence="10">The sequence shown here is derived from an EMBL/GenBank/DDBJ whole genome shotgun (WGS) entry which is preliminary data.</text>
</comment>
<dbReference type="SMR" id="A0A482XRI5"/>